<feature type="region of interest" description="Disordered" evidence="7">
    <location>
        <begin position="45"/>
        <end position="77"/>
    </location>
</feature>
<evidence type="ECO:0000256" key="3">
    <source>
        <dbReference type="ARBA" id="ARBA00022980"/>
    </source>
</evidence>
<gene>
    <name evidence="6 8" type="primary">rplD</name>
    <name evidence="8" type="ORF">caldi_33110</name>
</gene>
<evidence type="ECO:0000256" key="7">
    <source>
        <dbReference type="SAM" id="MobiDB-lite"/>
    </source>
</evidence>
<comment type="subunit">
    <text evidence="2 6">Part of the 50S ribosomal subunit.</text>
</comment>
<keyword evidence="3 6" id="KW-0689">Ribosomal protein</keyword>
<keyword evidence="9" id="KW-1185">Reference proteome</keyword>
<sequence>MPTVPVYNKDGQQVGELTLRDDIFGLEPNPHVLHQVVTAYLANQRQGTHDTKTRAEVSGGGRKPWRQKGTGRARQGSIRAPHWRHGGIVFGPHPRSYRIDVPGKLRRLALKQALSDKVQGGNFVVLDEYKLEKPRTKAVVQLLKNFGADRALIVTADGDITVYKSARNIPGVGAMRARDLNTYQVLRAPKVIITKDAVAVVEEVLG</sequence>
<protein>
    <recommendedName>
        <fullName evidence="5 6">Large ribosomal subunit protein uL4</fullName>
    </recommendedName>
</protein>
<dbReference type="InterPro" id="IPR002136">
    <property type="entry name" value="Ribosomal_uL4"/>
</dbReference>
<accession>A0AA35G734</accession>
<evidence type="ECO:0000256" key="6">
    <source>
        <dbReference type="HAMAP-Rule" id="MF_01328"/>
    </source>
</evidence>
<dbReference type="HAMAP" id="MF_01328_B">
    <property type="entry name" value="Ribosomal_uL4_B"/>
    <property type="match status" value="1"/>
</dbReference>
<dbReference type="RefSeq" id="WP_264842815.1">
    <property type="nucleotide sequence ID" value="NZ_AP025628.1"/>
</dbReference>
<dbReference type="Proteomes" id="UP001163687">
    <property type="component" value="Chromosome"/>
</dbReference>
<dbReference type="KEGG" id="cmic:caldi_33110"/>
<dbReference type="GO" id="GO:0005840">
    <property type="term" value="C:ribosome"/>
    <property type="evidence" value="ECO:0007669"/>
    <property type="project" value="UniProtKB-KW"/>
</dbReference>
<name>A0AA35G734_9FIRM</name>
<dbReference type="InterPro" id="IPR023574">
    <property type="entry name" value="Ribosomal_uL4_dom_sf"/>
</dbReference>
<dbReference type="Gene3D" id="3.40.1370.10">
    <property type="match status" value="1"/>
</dbReference>
<comment type="function">
    <text evidence="6">Forms part of the polypeptide exit tunnel.</text>
</comment>
<dbReference type="AlphaFoldDB" id="A0AA35G734"/>
<dbReference type="Pfam" id="PF00573">
    <property type="entry name" value="Ribosomal_L4"/>
    <property type="match status" value="1"/>
</dbReference>
<keyword evidence="6" id="KW-0699">rRNA-binding</keyword>
<dbReference type="SUPFAM" id="SSF52166">
    <property type="entry name" value="Ribosomal protein L4"/>
    <property type="match status" value="1"/>
</dbReference>
<organism evidence="8 9">
    <name type="scientific">Caldinitratiruptor microaerophilus</name>
    <dbReference type="NCBI Taxonomy" id="671077"/>
    <lineage>
        <taxon>Bacteria</taxon>
        <taxon>Bacillati</taxon>
        <taxon>Bacillota</taxon>
        <taxon>Clostridia</taxon>
        <taxon>Eubacteriales</taxon>
        <taxon>Symbiobacteriaceae</taxon>
        <taxon>Caldinitratiruptor</taxon>
    </lineage>
</organism>
<dbReference type="GO" id="GO:0019843">
    <property type="term" value="F:rRNA binding"/>
    <property type="evidence" value="ECO:0007669"/>
    <property type="project" value="UniProtKB-UniRule"/>
</dbReference>
<dbReference type="PANTHER" id="PTHR10746:SF6">
    <property type="entry name" value="LARGE RIBOSOMAL SUBUNIT PROTEIN UL4M"/>
    <property type="match status" value="1"/>
</dbReference>
<evidence type="ECO:0000313" key="9">
    <source>
        <dbReference type="Proteomes" id="UP001163687"/>
    </source>
</evidence>
<dbReference type="PANTHER" id="PTHR10746">
    <property type="entry name" value="50S RIBOSOMAL PROTEIN L4"/>
    <property type="match status" value="1"/>
</dbReference>
<evidence type="ECO:0000256" key="1">
    <source>
        <dbReference type="ARBA" id="ARBA00010528"/>
    </source>
</evidence>
<dbReference type="GO" id="GO:0003735">
    <property type="term" value="F:structural constituent of ribosome"/>
    <property type="evidence" value="ECO:0007669"/>
    <property type="project" value="InterPro"/>
</dbReference>
<dbReference type="GO" id="GO:1990904">
    <property type="term" value="C:ribonucleoprotein complex"/>
    <property type="evidence" value="ECO:0007669"/>
    <property type="project" value="UniProtKB-KW"/>
</dbReference>
<comment type="function">
    <text evidence="6">One of the primary rRNA binding proteins, this protein initially binds near the 5'-end of the 23S rRNA. It is important during the early stages of 50S assembly. It makes multiple contacts with different domains of the 23S rRNA in the assembled 50S subunit and ribosome.</text>
</comment>
<proteinExistence type="inferred from homology"/>
<evidence type="ECO:0000256" key="5">
    <source>
        <dbReference type="ARBA" id="ARBA00035244"/>
    </source>
</evidence>
<dbReference type="EMBL" id="AP025628">
    <property type="protein sequence ID" value="BDG62221.1"/>
    <property type="molecule type" value="Genomic_DNA"/>
</dbReference>
<evidence type="ECO:0000256" key="4">
    <source>
        <dbReference type="ARBA" id="ARBA00023274"/>
    </source>
</evidence>
<dbReference type="InterPro" id="IPR013005">
    <property type="entry name" value="Ribosomal_uL4-like"/>
</dbReference>
<dbReference type="GO" id="GO:0006412">
    <property type="term" value="P:translation"/>
    <property type="evidence" value="ECO:0007669"/>
    <property type="project" value="UniProtKB-UniRule"/>
</dbReference>
<keyword evidence="6" id="KW-0694">RNA-binding</keyword>
<keyword evidence="4 6" id="KW-0687">Ribonucleoprotein</keyword>
<reference evidence="8" key="1">
    <citation type="submission" date="2022-03" db="EMBL/GenBank/DDBJ databases">
        <title>Complete genome sequence of Caldinitratiruptor microaerophilus.</title>
        <authorList>
            <person name="Mukaiyama R."/>
            <person name="Nishiyama T."/>
            <person name="Ueda K."/>
        </authorList>
    </citation>
    <scope>NUCLEOTIDE SEQUENCE</scope>
    <source>
        <strain evidence="8">JCM 16183</strain>
    </source>
</reference>
<evidence type="ECO:0000313" key="8">
    <source>
        <dbReference type="EMBL" id="BDG62221.1"/>
    </source>
</evidence>
<evidence type="ECO:0000256" key="2">
    <source>
        <dbReference type="ARBA" id="ARBA00011838"/>
    </source>
</evidence>
<comment type="similarity">
    <text evidence="1 6">Belongs to the universal ribosomal protein uL4 family.</text>
</comment>
<dbReference type="NCBIfam" id="TIGR03953">
    <property type="entry name" value="rplD_bact"/>
    <property type="match status" value="1"/>
</dbReference>